<evidence type="ECO:0000256" key="2">
    <source>
        <dbReference type="SAM" id="Phobius"/>
    </source>
</evidence>
<dbReference type="EMBL" id="LHXK01000031">
    <property type="protein sequence ID" value="KXA89555.1"/>
    <property type="molecule type" value="Genomic_DNA"/>
</dbReference>
<dbReference type="Proteomes" id="UP000070184">
    <property type="component" value="Unassembled WGS sequence"/>
</dbReference>
<keyword evidence="1" id="KW-0732">Signal</keyword>
<evidence type="ECO:0000256" key="1">
    <source>
        <dbReference type="ARBA" id="ARBA00022729"/>
    </source>
</evidence>
<dbReference type="AlphaFoldDB" id="A0A133U5U4"/>
<accession>A0A133U5U4</accession>
<dbReference type="InterPro" id="IPR028081">
    <property type="entry name" value="Leu-bd"/>
</dbReference>
<dbReference type="PATRIC" id="fig|1698260.3.peg.550"/>
<dbReference type="Pfam" id="PF13458">
    <property type="entry name" value="Peripla_BP_6"/>
    <property type="match status" value="1"/>
</dbReference>
<keyword evidence="5" id="KW-1185">Reference proteome</keyword>
<keyword evidence="2" id="KW-1133">Transmembrane helix</keyword>
<protein>
    <recommendedName>
        <fullName evidence="3">Leucine-binding protein domain-containing protein</fullName>
    </recommendedName>
</protein>
<evidence type="ECO:0000259" key="3">
    <source>
        <dbReference type="Pfam" id="PF13458"/>
    </source>
</evidence>
<feature type="transmembrane region" description="Helical" evidence="2">
    <location>
        <begin position="12"/>
        <end position="30"/>
    </location>
</feature>
<dbReference type="PANTHER" id="PTHR30483">
    <property type="entry name" value="LEUCINE-SPECIFIC-BINDING PROTEIN"/>
    <property type="match status" value="1"/>
</dbReference>
<reference evidence="4 5" key="1">
    <citation type="journal article" date="2016" name="Sci. Rep.">
        <title>Metabolic traits of an uncultured archaeal lineage -MSBL1- from brine pools of the Red Sea.</title>
        <authorList>
            <person name="Mwirichia R."/>
            <person name="Alam I."/>
            <person name="Rashid M."/>
            <person name="Vinu M."/>
            <person name="Ba-Alawi W."/>
            <person name="Anthony Kamau A."/>
            <person name="Kamanda Ngugi D."/>
            <person name="Goker M."/>
            <person name="Klenk H.P."/>
            <person name="Bajic V."/>
            <person name="Stingl U."/>
        </authorList>
    </citation>
    <scope>NUCLEOTIDE SEQUENCE [LARGE SCALE GENOMIC DNA]</scope>
    <source>
        <strain evidence="4">SCGC-AAA259B11</strain>
    </source>
</reference>
<sequence length="419" mass="45723">MERGQMNTRLMIIVVVVVVIIAGVGIYLAISSGGGEQKKIHFGYANAVTGLYSDYEWPFKSGVEAAINLVNDTKPPLGREVVLHYEDTESTMEGGLEAAKKLVNVNNVVGEGICCSETSLGAVDWMKDRKIPFFTNAGGTVDLDKVGGEYQYRTVASDSYASVAYSITMYEEMDASDIVIIYTGERGPISEMEGVLSAFPALGGEIVKKIQITAEQPSYMSALNEAVGANPDAISIHSGFSTANTLIKNWNDMGKPVPIFLSHTLTSEEFIDSVGPEIMETKVWSSSPTSRIGTDAYDYFESNFVDYWDEDPQIFSDTGWDGALCFLLAVEKAGSTDSAEVAQAIRDVALPPGTEVYEYTQAVELLRDGEEIDFEGAASKLDFDEYGNVRSPAAVWEVDDGDWVRKKIISIERIEELLG</sequence>
<keyword evidence="2" id="KW-0812">Transmembrane</keyword>
<evidence type="ECO:0000313" key="5">
    <source>
        <dbReference type="Proteomes" id="UP000070184"/>
    </source>
</evidence>
<dbReference type="InterPro" id="IPR051010">
    <property type="entry name" value="BCAA_transport"/>
</dbReference>
<dbReference type="InterPro" id="IPR028082">
    <property type="entry name" value="Peripla_BP_I"/>
</dbReference>
<evidence type="ECO:0000313" key="4">
    <source>
        <dbReference type="EMBL" id="KXA89555.1"/>
    </source>
</evidence>
<dbReference type="Gene3D" id="3.40.50.2300">
    <property type="match status" value="2"/>
</dbReference>
<dbReference type="PANTHER" id="PTHR30483:SF6">
    <property type="entry name" value="PERIPLASMIC BINDING PROTEIN OF ABC TRANSPORTER FOR NATURAL AMINO ACIDS"/>
    <property type="match status" value="1"/>
</dbReference>
<proteinExistence type="predicted"/>
<organism evidence="4 5">
    <name type="scientific">candidate division MSBL1 archaeon SCGC-AAA259B11</name>
    <dbReference type="NCBI Taxonomy" id="1698260"/>
    <lineage>
        <taxon>Archaea</taxon>
        <taxon>Methanobacteriati</taxon>
        <taxon>Methanobacteriota</taxon>
        <taxon>candidate division MSBL1</taxon>
    </lineage>
</organism>
<feature type="domain" description="Leucine-binding protein" evidence="3">
    <location>
        <begin position="40"/>
        <end position="348"/>
    </location>
</feature>
<name>A0A133U5U4_9EURY</name>
<keyword evidence="2" id="KW-0472">Membrane</keyword>
<gene>
    <name evidence="4" type="ORF">AKJ61_02615</name>
</gene>
<comment type="caution">
    <text evidence="4">The sequence shown here is derived from an EMBL/GenBank/DDBJ whole genome shotgun (WGS) entry which is preliminary data.</text>
</comment>
<dbReference type="SUPFAM" id="SSF53822">
    <property type="entry name" value="Periplasmic binding protein-like I"/>
    <property type="match status" value="1"/>
</dbReference>